<dbReference type="InterPro" id="IPR003959">
    <property type="entry name" value="ATPase_AAA_core"/>
</dbReference>
<evidence type="ECO:0000313" key="2">
    <source>
        <dbReference type="EMBL" id="MDU0344573.1"/>
    </source>
</evidence>
<organism evidence="2 3">
    <name type="scientific">Microbacterium phycohabitans</name>
    <dbReference type="NCBI Taxonomy" id="3075993"/>
    <lineage>
        <taxon>Bacteria</taxon>
        <taxon>Bacillati</taxon>
        <taxon>Actinomycetota</taxon>
        <taxon>Actinomycetes</taxon>
        <taxon>Micrococcales</taxon>
        <taxon>Microbacteriaceae</taxon>
        <taxon>Microbacterium</taxon>
    </lineage>
</organism>
<keyword evidence="3" id="KW-1185">Reference proteome</keyword>
<dbReference type="EMBL" id="JAWDIT010000001">
    <property type="protein sequence ID" value="MDU0344573.1"/>
    <property type="molecule type" value="Genomic_DNA"/>
</dbReference>
<feature type="domain" description="ATPase AAA-type core" evidence="1">
    <location>
        <begin position="231"/>
        <end position="328"/>
    </location>
</feature>
<accession>A0ABU3SIF2</accession>
<dbReference type="RefSeq" id="WP_316003356.1">
    <property type="nucleotide sequence ID" value="NZ_JAWDIT010000001.1"/>
</dbReference>
<sequence>MNHIQGLAFVGYRSFSGSQPAVIQPAGKVNLIVGQNNAGKSNVLRVVSKVLRGDDATLTTLDRPLGHDAAFRAWVYFSMDDVAEWMSLNSVQVQPQRVMSFLSHRSLSLGEENEGGFWWPIGLNDAADDAGLRAIANEIGDTALARELSIAITSSGGGGRGEDAFRVLRMIEGWRPVLPPALTVDGVRSISGGGEGSFDLNGTNIIRRLQRLQSPSTESLSDREIFRALQNFVRAVLDDQSVSIDIPHDVATIHVTQGGQTLPIENMGTGVHEVVILAAAATVTTDAVLCVEEPELHLHPVLQRKLLKYLALETSNQYFIATHSAHMLDSSIGSIFHIEREGNESKLRFAGSARARSSICADLGYRPSDLVQANAVIWVEGPSDRVYVKHWIEQMAPAEFVEGTHYTIMFYGGSLLSALSPLDAEEVEEFVSLRSLNRYMVVLIDSDRRSEEAGLNAAKSRVIEELEGDPSTGLAWVTAGYTIENYIEEARLNSAIVAAHPSVSGANFSSFGRWDNPLAATRVGVGNPSKVAIAKAVVEVSGDEWPLDLQEKVAAVVQLVRRANSSVL</sequence>
<reference evidence="2 3" key="1">
    <citation type="submission" date="2023-09" db="EMBL/GenBank/DDBJ databases">
        <title>Microbacterium fusihabitans sp. nov., Microbacterium phycihabitans sp. nov., and Microbacterium cervinum sp. nov., isolated from dried seaweeds of beach.</title>
        <authorList>
            <person name="Lee S.D."/>
        </authorList>
    </citation>
    <scope>NUCLEOTIDE SEQUENCE [LARGE SCALE GENOMIC DNA]</scope>
    <source>
        <strain evidence="2 3">KSW2-29</strain>
    </source>
</reference>
<evidence type="ECO:0000259" key="1">
    <source>
        <dbReference type="Pfam" id="PF13304"/>
    </source>
</evidence>
<dbReference type="InterPro" id="IPR027417">
    <property type="entry name" value="P-loop_NTPase"/>
</dbReference>
<name>A0ABU3SIF2_9MICO</name>
<gene>
    <name evidence="2" type="ORF">RWH44_02540</name>
</gene>
<dbReference type="Gene3D" id="3.40.50.300">
    <property type="entry name" value="P-loop containing nucleotide triphosphate hydrolases"/>
    <property type="match status" value="2"/>
</dbReference>
<dbReference type="PANTHER" id="PTHR43581">
    <property type="entry name" value="ATP/GTP PHOSPHATASE"/>
    <property type="match status" value="1"/>
</dbReference>
<dbReference type="InterPro" id="IPR051396">
    <property type="entry name" value="Bact_Antivir_Def_Nuclease"/>
</dbReference>
<comment type="caution">
    <text evidence="2">The sequence shown here is derived from an EMBL/GenBank/DDBJ whole genome shotgun (WGS) entry which is preliminary data.</text>
</comment>
<dbReference type="Proteomes" id="UP001261125">
    <property type="component" value="Unassembled WGS sequence"/>
</dbReference>
<evidence type="ECO:0000313" key="3">
    <source>
        <dbReference type="Proteomes" id="UP001261125"/>
    </source>
</evidence>
<proteinExistence type="predicted"/>
<dbReference type="SUPFAM" id="SSF52540">
    <property type="entry name" value="P-loop containing nucleoside triphosphate hydrolases"/>
    <property type="match status" value="1"/>
</dbReference>
<protein>
    <submittedName>
        <fullName evidence="2">AAA family ATPase</fullName>
    </submittedName>
</protein>
<dbReference type="Pfam" id="PF13304">
    <property type="entry name" value="AAA_21"/>
    <property type="match status" value="1"/>
</dbReference>
<dbReference type="PANTHER" id="PTHR43581:SF4">
    <property type="entry name" value="ATP_GTP PHOSPHATASE"/>
    <property type="match status" value="1"/>
</dbReference>